<proteinExistence type="predicted"/>
<reference evidence="1" key="1">
    <citation type="submission" date="2014-09" db="EMBL/GenBank/DDBJ databases">
        <authorList>
            <person name="Magalhaes I.L.F."/>
            <person name="Oliveira U."/>
            <person name="Santos F.R."/>
            <person name="Vidigal T.H.D.A."/>
            <person name="Brescovit A.D."/>
            <person name="Santos A.J."/>
        </authorList>
    </citation>
    <scope>NUCLEOTIDE SEQUENCE</scope>
    <source>
        <tissue evidence="1">Shoot tissue taken approximately 20 cm above the soil surface</tissue>
    </source>
</reference>
<dbReference type="AlphaFoldDB" id="A0A0A9CCL3"/>
<dbReference type="EMBL" id="GBRH01226795">
    <property type="protein sequence ID" value="JAD71100.1"/>
    <property type="molecule type" value="Transcribed_RNA"/>
</dbReference>
<protein>
    <submittedName>
        <fullName evidence="1">Uncharacterized protein</fullName>
    </submittedName>
</protein>
<sequence length="50" mass="5541">MRYLLGQELGAGRLEEEPLRPHAAHDGRLTQLHLLLFLAGLLRGGLPGQR</sequence>
<organism evidence="1">
    <name type="scientific">Arundo donax</name>
    <name type="common">Giant reed</name>
    <name type="synonym">Donax arundinaceus</name>
    <dbReference type="NCBI Taxonomy" id="35708"/>
    <lineage>
        <taxon>Eukaryota</taxon>
        <taxon>Viridiplantae</taxon>
        <taxon>Streptophyta</taxon>
        <taxon>Embryophyta</taxon>
        <taxon>Tracheophyta</taxon>
        <taxon>Spermatophyta</taxon>
        <taxon>Magnoliopsida</taxon>
        <taxon>Liliopsida</taxon>
        <taxon>Poales</taxon>
        <taxon>Poaceae</taxon>
        <taxon>PACMAD clade</taxon>
        <taxon>Arundinoideae</taxon>
        <taxon>Arundineae</taxon>
        <taxon>Arundo</taxon>
    </lineage>
</organism>
<accession>A0A0A9CCL3</accession>
<name>A0A0A9CCL3_ARUDO</name>
<evidence type="ECO:0000313" key="1">
    <source>
        <dbReference type="EMBL" id="JAD71100.1"/>
    </source>
</evidence>
<reference evidence="1" key="2">
    <citation type="journal article" date="2015" name="Data Brief">
        <title>Shoot transcriptome of the giant reed, Arundo donax.</title>
        <authorList>
            <person name="Barrero R.A."/>
            <person name="Guerrero F.D."/>
            <person name="Moolhuijzen P."/>
            <person name="Goolsby J.A."/>
            <person name="Tidwell J."/>
            <person name="Bellgard S.E."/>
            <person name="Bellgard M.I."/>
        </authorList>
    </citation>
    <scope>NUCLEOTIDE SEQUENCE</scope>
    <source>
        <tissue evidence="1">Shoot tissue taken approximately 20 cm above the soil surface</tissue>
    </source>
</reference>